<dbReference type="Proteomes" id="UP000326759">
    <property type="component" value="Unassembled WGS sequence"/>
</dbReference>
<accession>A0A5N5T9A5</accession>
<dbReference type="AlphaFoldDB" id="A0A5N5T9A5"/>
<evidence type="ECO:0000313" key="3">
    <source>
        <dbReference type="Proteomes" id="UP000326759"/>
    </source>
</evidence>
<comment type="caution">
    <text evidence="2">The sequence shown here is derived from an EMBL/GenBank/DDBJ whole genome shotgun (WGS) entry which is preliminary data.</text>
</comment>
<gene>
    <name evidence="2" type="ORF">Anas_12786</name>
</gene>
<evidence type="ECO:0000256" key="1">
    <source>
        <dbReference type="SAM" id="MobiDB-lite"/>
    </source>
</evidence>
<feature type="region of interest" description="Disordered" evidence="1">
    <location>
        <begin position="37"/>
        <end position="73"/>
    </location>
</feature>
<sequence length="125" mass="14079">MLPLKVHDPVQVHGLDQGPNLALVRGLRLVQGQDHEVVQNQGQRNHPLDHVPDQNRLQDLAQPQEVPEAHPPDQEARVQLIQKSHHIQILLAKEVGVSRQVPLLREKNQGLKILLKSILGVNCYL</sequence>
<dbReference type="EMBL" id="SEYY01006778">
    <property type="protein sequence ID" value="KAB7502759.1"/>
    <property type="molecule type" value="Genomic_DNA"/>
</dbReference>
<protein>
    <submittedName>
        <fullName evidence="2">Uncharacterized protein</fullName>
    </submittedName>
</protein>
<keyword evidence="3" id="KW-1185">Reference proteome</keyword>
<reference evidence="2 3" key="1">
    <citation type="journal article" date="2019" name="PLoS Biol.">
        <title>Sex chromosomes control vertical transmission of feminizing Wolbachia symbionts in an isopod.</title>
        <authorList>
            <person name="Becking T."/>
            <person name="Chebbi M.A."/>
            <person name="Giraud I."/>
            <person name="Moumen B."/>
            <person name="Laverre T."/>
            <person name="Caubet Y."/>
            <person name="Peccoud J."/>
            <person name="Gilbert C."/>
            <person name="Cordaux R."/>
        </authorList>
    </citation>
    <scope>NUCLEOTIDE SEQUENCE [LARGE SCALE GENOMIC DNA]</scope>
    <source>
        <strain evidence="2">ANa2</strain>
        <tissue evidence="2">Whole body excluding digestive tract and cuticle</tissue>
    </source>
</reference>
<evidence type="ECO:0000313" key="2">
    <source>
        <dbReference type="EMBL" id="KAB7502759.1"/>
    </source>
</evidence>
<name>A0A5N5T9A5_9CRUS</name>
<proteinExistence type="predicted"/>
<organism evidence="2 3">
    <name type="scientific">Armadillidium nasatum</name>
    <dbReference type="NCBI Taxonomy" id="96803"/>
    <lineage>
        <taxon>Eukaryota</taxon>
        <taxon>Metazoa</taxon>
        <taxon>Ecdysozoa</taxon>
        <taxon>Arthropoda</taxon>
        <taxon>Crustacea</taxon>
        <taxon>Multicrustacea</taxon>
        <taxon>Malacostraca</taxon>
        <taxon>Eumalacostraca</taxon>
        <taxon>Peracarida</taxon>
        <taxon>Isopoda</taxon>
        <taxon>Oniscidea</taxon>
        <taxon>Crinocheta</taxon>
        <taxon>Armadillidiidae</taxon>
        <taxon>Armadillidium</taxon>
    </lineage>
</organism>